<dbReference type="STRING" id="105696.A0A1Y2LWV0"/>
<dbReference type="EMBL" id="KZ107847">
    <property type="protein sequence ID" value="OSS48122.1"/>
    <property type="molecule type" value="Genomic_DNA"/>
</dbReference>
<dbReference type="PANTHER" id="PTHR37543:SF1">
    <property type="entry name" value="CCCH ZINC FINGER DNA BINDING PROTEIN (AFU_ORTHOLOGUE AFUA_5G12760)"/>
    <property type="match status" value="1"/>
</dbReference>
<organism evidence="4 5">
    <name type="scientific">Epicoccum nigrum</name>
    <name type="common">Soil fungus</name>
    <name type="synonym">Epicoccum purpurascens</name>
    <dbReference type="NCBI Taxonomy" id="105696"/>
    <lineage>
        <taxon>Eukaryota</taxon>
        <taxon>Fungi</taxon>
        <taxon>Dikarya</taxon>
        <taxon>Ascomycota</taxon>
        <taxon>Pezizomycotina</taxon>
        <taxon>Dothideomycetes</taxon>
        <taxon>Pleosporomycetidae</taxon>
        <taxon>Pleosporales</taxon>
        <taxon>Pleosporineae</taxon>
        <taxon>Didymellaceae</taxon>
        <taxon>Epicoccum</taxon>
    </lineage>
</organism>
<dbReference type="PROSITE" id="PS50103">
    <property type="entry name" value="ZF_C3H1"/>
    <property type="match status" value="1"/>
</dbReference>
<evidence type="ECO:0000259" key="3">
    <source>
        <dbReference type="PROSITE" id="PS50103"/>
    </source>
</evidence>
<feature type="zinc finger region" description="C3H1-type" evidence="1">
    <location>
        <begin position="262"/>
        <end position="290"/>
    </location>
</feature>
<sequence length="365" mass="40640">MVHIYLSLDKLAYKLQQVGQLRHTHDFRTFAQKFTMNQSLFSIIDVGPGKEKADHKIREMMRSFGDNPTCRHIIFGGCHDSGYLTVLDHIKHNEAKMSRITLLETTPAYHGFASLPYVKRANFDDVFRKEPLPDYAPAPAINTAVIAAQSPPPSAQPLPVTRALTNRTPPAVSTSPAGISPAPSTPAPSVSATESSEESTWASVGKVGAERTNSISIAPTVISKAGTKKKYAYFNKSEQRLDEPLPPRDKASMESLERRMARTGKKMCNNFHIGGSCAQGRFCHFQHEPKLTPGELNVLKYKARSLACNNQYCEDVDCYLGHQCANERDFGSCKFDKNCHLRATHGMNKQKWVRVDRNGNEEYAP</sequence>
<keyword evidence="1" id="KW-0863">Zinc-finger</keyword>
<evidence type="ECO:0000313" key="5">
    <source>
        <dbReference type="Proteomes" id="UP000193240"/>
    </source>
</evidence>
<feature type="compositionally biased region" description="Polar residues" evidence="2">
    <location>
        <begin position="163"/>
        <end position="172"/>
    </location>
</feature>
<name>A0A1Y2LWV0_EPING</name>
<keyword evidence="1" id="KW-0862">Zinc</keyword>
<evidence type="ECO:0000256" key="2">
    <source>
        <dbReference type="SAM" id="MobiDB-lite"/>
    </source>
</evidence>
<dbReference type="Proteomes" id="UP000193240">
    <property type="component" value="Unassembled WGS sequence"/>
</dbReference>
<proteinExistence type="predicted"/>
<feature type="domain" description="C3H1-type" evidence="3">
    <location>
        <begin position="262"/>
        <end position="290"/>
    </location>
</feature>
<gene>
    <name evidence="4" type="ORF">B5807_06437</name>
</gene>
<feature type="compositionally biased region" description="Low complexity" evidence="2">
    <location>
        <begin position="173"/>
        <end position="203"/>
    </location>
</feature>
<dbReference type="InterPro" id="IPR057654">
    <property type="entry name" value="Znf-CCCH_tandem"/>
</dbReference>
<dbReference type="Pfam" id="PF25543">
    <property type="entry name" value="zf-CCCH_tandem"/>
    <property type="match status" value="1"/>
</dbReference>
<dbReference type="InParanoid" id="A0A1Y2LWV0"/>
<dbReference type="AlphaFoldDB" id="A0A1Y2LWV0"/>
<protein>
    <recommendedName>
        <fullName evidence="3">C3H1-type domain-containing protein</fullName>
    </recommendedName>
</protein>
<dbReference type="Pfam" id="PF25542">
    <property type="entry name" value="zf-CCCH_12"/>
    <property type="match status" value="1"/>
</dbReference>
<dbReference type="GO" id="GO:0008270">
    <property type="term" value="F:zinc ion binding"/>
    <property type="evidence" value="ECO:0007669"/>
    <property type="project" value="UniProtKB-KW"/>
</dbReference>
<dbReference type="OMA" id="GPCHDNG"/>
<keyword evidence="1" id="KW-0479">Metal-binding</keyword>
<reference evidence="4 5" key="1">
    <citation type="journal article" date="2017" name="Genome Announc.">
        <title>Genome sequence of the saprophytic ascomycete Epicoccum nigrum ICMP 19927 strain isolated from New Zealand.</title>
        <authorList>
            <person name="Fokin M."/>
            <person name="Fleetwood D."/>
            <person name="Weir B.S."/>
            <person name="Villas-Boas S.G."/>
        </authorList>
    </citation>
    <scope>NUCLEOTIDE SEQUENCE [LARGE SCALE GENOMIC DNA]</scope>
    <source>
        <strain evidence="4 5">ICMP 19927</strain>
    </source>
</reference>
<dbReference type="InterPro" id="IPR057683">
    <property type="entry name" value="DUF7923"/>
</dbReference>
<keyword evidence="5" id="KW-1185">Reference proteome</keyword>
<evidence type="ECO:0000256" key="1">
    <source>
        <dbReference type="PROSITE-ProRule" id="PRU00723"/>
    </source>
</evidence>
<dbReference type="PANTHER" id="PTHR37543">
    <property type="entry name" value="CCCH ZINC FINGER DNA BINDING PROTEIN (AFU_ORTHOLOGUE AFUA_5G12760)"/>
    <property type="match status" value="1"/>
</dbReference>
<accession>A0A1Y2LWV0</accession>
<dbReference type="Pfam" id="PF25540">
    <property type="entry name" value="DUF7923"/>
    <property type="match status" value="1"/>
</dbReference>
<evidence type="ECO:0000313" key="4">
    <source>
        <dbReference type="EMBL" id="OSS48122.1"/>
    </source>
</evidence>
<dbReference type="InterPro" id="IPR000571">
    <property type="entry name" value="Znf_CCCH"/>
</dbReference>
<feature type="region of interest" description="Disordered" evidence="2">
    <location>
        <begin position="149"/>
        <end position="205"/>
    </location>
</feature>